<feature type="transmembrane region" description="Helical" evidence="1">
    <location>
        <begin position="111"/>
        <end position="135"/>
    </location>
</feature>
<reference evidence="2 3" key="1">
    <citation type="submission" date="2014-04" db="EMBL/GenBank/DDBJ databases">
        <authorList>
            <consortium name="DOE Joint Genome Institute"/>
            <person name="Kuo A."/>
            <person name="Zuccaro A."/>
            <person name="Kohler A."/>
            <person name="Nagy L.G."/>
            <person name="Floudas D."/>
            <person name="Copeland A."/>
            <person name="Barry K.W."/>
            <person name="Cichocki N."/>
            <person name="Veneault-Fourrey C."/>
            <person name="LaButti K."/>
            <person name="Lindquist E.A."/>
            <person name="Lipzen A."/>
            <person name="Lundell T."/>
            <person name="Morin E."/>
            <person name="Murat C."/>
            <person name="Sun H."/>
            <person name="Tunlid A."/>
            <person name="Henrissat B."/>
            <person name="Grigoriev I.V."/>
            <person name="Hibbett D.S."/>
            <person name="Martin F."/>
            <person name="Nordberg H.P."/>
            <person name="Cantor M.N."/>
            <person name="Hua S.X."/>
        </authorList>
    </citation>
    <scope>NUCLEOTIDE SEQUENCE [LARGE SCALE GENOMIC DNA]</scope>
    <source>
        <strain evidence="2 3">MAFF 305830</strain>
    </source>
</reference>
<evidence type="ECO:0000313" key="3">
    <source>
        <dbReference type="Proteomes" id="UP000054097"/>
    </source>
</evidence>
<protein>
    <submittedName>
        <fullName evidence="2">Uncharacterized protein</fullName>
    </submittedName>
</protein>
<keyword evidence="1" id="KW-1133">Transmembrane helix</keyword>
<keyword evidence="1" id="KW-0812">Transmembrane</keyword>
<evidence type="ECO:0000313" key="2">
    <source>
        <dbReference type="EMBL" id="KIM22166.1"/>
    </source>
</evidence>
<accession>A0A0C3ASD0</accession>
<reference evidence="3" key="2">
    <citation type="submission" date="2015-01" db="EMBL/GenBank/DDBJ databases">
        <title>Evolutionary Origins and Diversification of the Mycorrhizal Mutualists.</title>
        <authorList>
            <consortium name="DOE Joint Genome Institute"/>
            <consortium name="Mycorrhizal Genomics Consortium"/>
            <person name="Kohler A."/>
            <person name="Kuo A."/>
            <person name="Nagy L.G."/>
            <person name="Floudas D."/>
            <person name="Copeland A."/>
            <person name="Barry K.W."/>
            <person name="Cichocki N."/>
            <person name="Veneault-Fourrey C."/>
            <person name="LaButti K."/>
            <person name="Lindquist E.A."/>
            <person name="Lipzen A."/>
            <person name="Lundell T."/>
            <person name="Morin E."/>
            <person name="Murat C."/>
            <person name="Riley R."/>
            <person name="Ohm R."/>
            <person name="Sun H."/>
            <person name="Tunlid A."/>
            <person name="Henrissat B."/>
            <person name="Grigoriev I.V."/>
            <person name="Hibbett D.S."/>
            <person name="Martin F."/>
        </authorList>
    </citation>
    <scope>NUCLEOTIDE SEQUENCE [LARGE SCALE GENOMIC DNA]</scope>
    <source>
        <strain evidence="3">MAFF 305830</strain>
    </source>
</reference>
<keyword evidence="3" id="KW-1185">Reference proteome</keyword>
<dbReference type="OrthoDB" id="3225366at2759"/>
<dbReference type="EMBL" id="KN824362">
    <property type="protein sequence ID" value="KIM22166.1"/>
    <property type="molecule type" value="Genomic_DNA"/>
</dbReference>
<dbReference type="HOGENOM" id="CLU_1595575_0_0_1"/>
<proteinExistence type="predicted"/>
<keyword evidence="1" id="KW-0472">Membrane</keyword>
<dbReference type="AlphaFoldDB" id="A0A0C3ASD0"/>
<dbReference type="Proteomes" id="UP000054097">
    <property type="component" value="Unassembled WGS sequence"/>
</dbReference>
<sequence>MLRFFTYSAVINNLIAAMCCMWSMQMYSDLPERAQQLPLRDENSWPARVSRGEYLTQELILDVSTSILEEFGIYKAHSWISLGELLWTVLGLLCTFLTFTIYLWLTQSRAIAGALMMFAVPGFFGLGFPFISMLLQAAEWDKPVSALKKSSTFVSKQDSTRRINDVA</sequence>
<name>A0A0C3ASD0_SERVB</name>
<organism evidence="2 3">
    <name type="scientific">Serendipita vermifera MAFF 305830</name>
    <dbReference type="NCBI Taxonomy" id="933852"/>
    <lineage>
        <taxon>Eukaryota</taxon>
        <taxon>Fungi</taxon>
        <taxon>Dikarya</taxon>
        <taxon>Basidiomycota</taxon>
        <taxon>Agaricomycotina</taxon>
        <taxon>Agaricomycetes</taxon>
        <taxon>Sebacinales</taxon>
        <taxon>Serendipitaceae</taxon>
        <taxon>Serendipita</taxon>
    </lineage>
</organism>
<feature type="transmembrane region" description="Helical" evidence="1">
    <location>
        <begin position="85"/>
        <end position="105"/>
    </location>
</feature>
<gene>
    <name evidence="2" type="ORF">M408DRAFT_293279</name>
</gene>
<evidence type="ECO:0000256" key="1">
    <source>
        <dbReference type="SAM" id="Phobius"/>
    </source>
</evidence>
<feature type="transmembrane region" description="Helical" evidence="1">
    <location>
        <begin position="6"/>
        <end position="24"/>
    </location>
</feature>